<evidence type="ECO:0000256" key="2">
    <source>
        <dbReference type="ARBA" id="ARBA00010441"/>
    </source>
</evidence>
<accession>C7LZ97</accession>
<evidence type="ECO:0000313" key="13">
    <source>
        <dbReference type="EMBL" id="ACU54055.1"/>
    </source>
</evidence>
<dbReference type="Pfam" id="PF01066">
    <property type="entry name" value="CDP-OH_P_transf"/>
    <property type="match status" value="1"/>
</dbReference>
<keyword evidence="6 12" id="KW-1133">Transmembrane helix</keyword>
<dbReference type="Proteomes" id="UP000000771">
    <property type="component" value="Chromosome"/>
</dbReference>
<dbReference type="InterPro" id="IPR048254">
    <property type="entry name" value="CDP_ALCOHOL_P_TRANSF_CS"/>
</dbReference>
<dbReference type="Gene3D" id="1.20.120.1760">
    <property type="match status" value="1"/>
</dbReference>
<dbReference type="EMBL" id="CP001631">
    <property type="protein sequence ID" value="ACU54055.1"/>
    <property type="molecule type" value="Genomic_DNA"/>
</dbReference>
<dbReference type="GO" id="GO:0008444">
    <property type="term" value="F:CDP-diacylglycerol-glycerol-3-phosphate 3-phosphatidyltransferase activity"/>
    <property type="evidence" value="ECO:0007669"/>
    <property type="project" value="InterPro"/>
</dbReference>
<dbReference type="InterPro" id="IPR000462">
    <property type="entry name" value="CDP-OH_P_trans"/>
</dbReference>
<dbReference type="OrthoDB" id="9796672at2"/>
<gene>
    <name evidence="13" type="ordered locus">Afer_1122</name>
</gene>
<dbReference type="InterPro" id="IPR043130">
    <property type="entry name" value="CDP-OH_PTrfase_TM_dom"/>
</dbReference>
<dbReference type="InterPro" id="IPR004570">
    <property type="entry name" value="Phosphatidylglycerol_P_synth"/>
</dbReference>
<evidence type="ECO:0000256" key="1">
    <source>
        <dbReference type="ARBA" id="ARBA00004141"/>
    </source>
</evidence>
<dbReference type="eggNOG" id="COG0558">
    <property type="taxonomic scope" value="Bacteria"/>
</dbReference>
<evidence type="ECO:0000256" key="3">
    <source>
        <dbReference type="ARBA" id="ARBA00022516"/>
    </source>
</evidence>
<protein>
    <submittedName>
        <fullName evidence="13">CDP-alcohol phosphatidyltransferase</fullName>
    </submittedName>
</protein>
<dbReference type="UniPathway" id="UPA00085"/>
<evidence type="ECO:0000256" key="4">
    <source>
        <dbReference type="ARBA" id="ARBA00022679"/>
    </source>
</evidence>
<dbReference type="PROSITE" id="PS00379">
    <property type="entry name" value="CDP_ALCOHOL_P_TRANSF"/>
    <property type="match status" value="1"/>
</dbReference>
<evidence type="ECO:0000256" key="8">
    <source>
        <dbReference type="ARBA" id="ARBA00023136"/>
    </source>
</evidence>
<dbReference type="PANTHER" id="PTHR14269:SF11">
    <property type="entry name" value="CDP-DIACYLGLYCEROL--GLYCEROL-3-PHOSPHATE 3-PHOSPHATIDYLTRANSFERASE"/>
    <property type="match status" value="1"/>
</dbReference>
<organism evidence="13 14">
    <name type="scientific">Acidimicrobium ferrooxidans (strain DSM 10331 / JCM 15462 / NBRC 103882 / ICP)</name>
    <dbReference type="NCBI Taxonomy" id="525909"/>
    <lineage>
        <taxon>Bacteria</taxon>
        <taxon>Bacillati</taxon>
        <taxon>Actinomycetota</taxon>
        <taxon>Acidimicrobiia</taxon>
        <taxon>Acidimicrobiales</taxon>
        <taxon>Acidimicrobiaceae</taxon>
        <taxon>Acidimicrobium</taxon>
    </lineage>
</organism>
<comment type="subcellular location">
    <subcellularLocation>
        <location evidence="1">Membrane</location>
        <topology evidence="1">Multi-pass membrane protein</topology>
    </subcellularLocation>
</comment>
<dbReference type="PIRSF" id="PIRSF000847">
    <property type="entry name" value="Phos_ph_gly_syn"/>
    <property type="match status" value="1"/>
</dbReference>
<reference evidence="13 14" key="1">
    <citation type="journal article" date="2009" name="Stand. Genomic Sci.">
        <title>Complete genome sequence of Acidimicrobium ferrooxidans type strain (ICP).</title>
        <authorList>
            <person name="Clum A."/>
            <person name="Nolan M."/>
            <person name="Lang E."/>
            <person name="Glavina Del Rio T."/>
            <person name="Tice H."/>
            <person name="Copeland A."/>
            <person name="Cheng J.F."/>
            <person name="Lucas S."/>
            <person name="Chen F."/>
            <person name="Bruce D."/>
            <person name="Goodwin L."/>
            <person name="Pitluck S."/>
            <person name="Ivanova N."/>
            <person name="Mavrommatis K."/>
            <person name="Mikhailova N."/>
            <person name="Pati A."/>
            <person name="Chen A."/>
            <person name="Palaniappan K."/>
            <person name="Goker M."/>
            <person name="Spring S."/>
            <person name="Land M."/>
            <person name="Hauser L."/>
            <person name="Chang Y.J."/>
            <person name="Jeffries C.C."/>
            <person name="Chain P."/>
            <person name="Bristow J."/>
            <person name="Eisen J.A."/>
            <person name="Markowitz V."/>
            <person name="Hugenholtz P."/>
            <person name="Kyrpides N.C."/>
            <person name="Klenk H.P."/>
            <person name="Lapidus A."/>
        </authorList>
    </citation>
    <scope>NUCLEOTIDE SEQUENCE [LARGE SCALE GENOMIC DNA]</scope>
    <source>
        <strain evidence="14">DSM 10331 / JCM 15462 / NBRC 103882 / ICP</strain>
    </source>
</reference>
<keyword evidence="4 11" id="KW-0808">Transferase</keyword>
<comment type="similarity">
    <text evidence="2 11">Belongs to the CDP-alcohol phosphatidyltransferase class-I family.</text>
</comment>
<dbReference type="STRING" id="525909.Afer_1122"/>
<keyword evidence="5 12" id="KW-0812">Transmembrane</keyword>
<evidence type="ECO:0000256" key="10">
    <source>
        <dbReference type="ARBA" id="ARBA00023264"/>
    </source>
</evidence>
<evidence type="ECO:0000256" key="7">
    <source>
        <dbReference type="ARBA" id="ARBA00023098"/>
    </source>
</evidence>
<evidence type="ECO:0000256" key="12">
    <source>
        <dbReference type="SAM" id="Phobius"/>
    </source>
</evidence>
<dbReference type="KEGG" id="afo:Afer_1122"/>
<feature type="transmembrane region" description="Helical" evidence="12">
    <location>
        <begin position="122"/>
        <end position="143"/>
    </location>
</feature>
<dbReference type="GO" id="GO:0016020">
    <property type="term" value="C:membrane"/>
    <property type="evidence" value="ECO:0007669"/>
    <property type="project" value="UniProtKB-SubCell"/>
</dbReference>
<evidence type="ECO:0000313" key="14">
    <source>
        <dbReference type="Proteomes" id="UP000000771"/>
    </source>
</evidence>
<dbReference type="PANTHER" id="PTHR14269">
    <property type="entry name" value="CDP-DIACYLGLYCEROL--GLYCEROL-3-PHOSPHATE 3-PHOSPHATIDYLTRANSFERASE-RELATED"/>
    <property type="match status" value="1"/>
</dbReference>
<dbReference type="GO" id="GO:0046474">
    <property type="term" value="P:glycerophospholipid biosynthetic process"/>
    <property type="evidence" value="ECO:0007669"/>
    <property type="project" value="TreeGrafter"/>
</dbReference>
<dbReference type="AlphaFoldDB" id="C7LZ97"/>
<evidence type="ECO:0000256" key="9">
    <source>
        <dbReference type="ARBA" id="ARBA00023209"/>
    </source>
</evidence>
<name>C7LZ97_ACIFD</name>
<dbReference type="InterPro" id="IPR050324">
    <property type="entry name" value="CDP-alcohol_PTase-I"/>
</dbReference>
<keyword evidence="8 12" id="KW-0472">Membrane</keyword>
<proteinExistence type="inferred from homology"/>
<keyword evidence="9" id="KW-0594">Phospholipid biosynthesis</keyword>
<dbReference type="RefSeq" id="WP_015798541.1">
    <property type="nucleotide sequence ID" value="NC_013124.1"/>
</dbReference>
<keyword evidence="3" id="KW-0444">Lipid biosynthesis</keyword>
<evidence type="ECO:0000256" key="5">
    <source>
        <dbReference type="ARBA" id="ARBA00022692"/>
    </source>
</evidence>
<keyword evidence="14" id="KW-1185">Reference proteome</keyword>
<evidence type="ECO:0000256" key="11">
    <source>
        <dbReference type="RuleBase" id="RU003750"/>
    </source>
</evidence>
<dbReference type="HOGENOM" id="CLU_1412475_0_0_11"/>
<keyword evidence="7" id="KW-0443">Lipid metabolism</keyword>
<evidence type="ECO:0000256" key="6">
    <source>
        <dbReference type="ARBA" id="ARBA00022989"/>
    </source>
</evidence>
<sequence length="192" mass="20828">MPRSLRRAVPTLITLARAALLIPFWRLAVDEHRTGAAAVVAVTIGATDFLDGYSARHLDAVTTVGKVLDPTLDRVALLVSWLVALEEHLLPTWLLWLILLREVAVSAVTLTSLVRTHRRQDVVFVGKAGTFGLLAAFPLALIARATRLDILAKGATLIATVALALLTVALMRYATQLRDDLDRLSREAPPAS</sequence>
<keyword evidence="10" id="KW-1208">Phospholipid metabolism</keyword>
<feature type="transmembrane region" description="Helical" evidence="12">
    <location>
        <begin position="155"/>
        <end position="174"/>
    </location>
</feature>